<evidence type="ECO:0000313" key="3">
    <source>
        <dbReference type="EMBL" id="CAH0385183.1"/>
    </source>
</evidence>
<keyword evidence="4" id="KW-1185">Reference proteome</keyword>
<feature type="chain" id="PRO_5040129913" evidence="2">
    <location>
        <begin position="21"/>
        <end position="245"/>
    </location>
</feature>
<evidence type="ECO:0000256" key="1">
    <source>
        <dbReference type="SAM" id="MobiDB-lite"/>
    </source>
</evidence>
<protein>
    <submittedName>
        <fullName evidence="3">Uncharacterized protein</fullName>
    </submittedName>
</protein>
<feature type="compositionally biased region" description="Low complexity" evidence="1">
    <location>
        <begin position="24"/>
        <end position="34"/>
    </location>
</feature>
<feature type="compositionally biased region" description="Low complexity" evidence="1">
    <location>
        <begin position="67"/>
        <end position="77"/>
    </location>
</feature>
<gene>
    <name evidence="3" type="ORF">BEMITA_LOCUS4436</name>
</gene>
<dbReference type="AlphaFoldDB" id="A0A9P0A6A1"/>
<organism evidence="3 4">
    <name type="scientific">Bemisia tabaci</name>
    <name type="common">Sweetpotato whitefly</name>
    <name type="synonym">Aleurodes tabaci</name>
    <dbReference type="NCBI Taxonomy" id="7038"/>
    <lineage>
        <taxon>Eukaryota</taxon>
        <taxon>Metazoa</taxon>
        <taxon>Ecdysozoa</taxon>
        <taxon>Arthropoda</taxon>
        <taxon>Hexapoda</taxon>
        <taxon>Insecta</taxon>
        <taxon>Pterygota</taxon>
        <taxon>Neoptera</taxon>
        <taxon>Paraneoptera</taxon>
        <taxon>Hemiptera</taxon>
        <taxon>Sternorrhyncha</taxon>
        <taxon>Aleyrodoidea</taxon>
        <taxon>Aleyrodidae</taxon>
        <taxon>Aleyrodinae</taxon>
        <taxon>Bemisia</taxon>
    </lineage>
</organism>
<sequence>MPRIAASLLLFAIVISVIFSEIEGPGSPRSSHPGRQSRSRSRSPNRFQNFVASVRRSISPSRGNGNGQASSSRGRAPSGPPPPPDQGPFLPSATTIVLARKGEGLELYQEFLAKRAQEGNMPASVTVFQAMKDSLLRMADSDTCSWDPNAGETNCRNALDELRKIHQSWRGPCGQALASVCHNWIGRGGGPRLGPTCSLFMQTKPRKRNGKVEGIVHPLRDCVKALSPAEYGDSLRQADSWLNFP</sequence>
<evidence type="ECO:0000313" key="4">
    <source>
        <dbReference type="Proteomes" id="UP001152759"/>
    </source>
</evidence>
<feature type="signal peptide" evidence="2">
    <location>
        <begin position="1"/>
        <end position="20"/>
    </location>
</feature>
<keyword evidence="2" id="KW-0732">Signal</keyword>
<dbReference type="Proteomes" id="UP001152759">
    <property type="component" value="Chromosome 2"/>
</dbReference>
<feature type="region of interest" description="Disordered" evidence="1">
    <location>
        <begin position="24"/>
        <end position="91"/>
    </location>
</feature>
<feature type="compositionally biased region" description="Polar residues" evidence="1">
    <location>
        <begin position="47"/>
        <end position="63"/>
    </location>
</feature>
<dbReference type="EMBL" id="OU963863">
    <property type="protein sequence ID" value="CAH0385183.1"/>
    <property type="molecule type" value="Genomic_DNA"/>
</dbReference>
<proteinExistence type="predicted"/>
<evidence type="ECO:0000256" key="2">
    <source>
        <dbReference type="SAM" id="SignalP"/>
    </source>
</evidence>
<accession>A0A9P0A6A1</accession>
<reference evidence="3" key="1">
    <citation type="submission" date="2021-12" db="EMBL/GenBank/DDBJ databases">
        <authorList>
            <person name="King R."/>
        </authorList>
    </citation>
    <scope>NUCLEOTIDE SEQUENCE</scope>
</reference>
<name>A0A9P0A6A1_BEMTA</name>